<comment type="caution">
    <text evidence="4">The sequence shown here is derived from an EMBL/GenBank/DDBJ whole genome shotgun (WGS) entry which is preliminary data.</text>
</comment>
<dbReference type="PANTHER" id="PTHR33619:SF3">
    <property type="entry name" value="POLYSACCHARIDE EXPORT PROTEIN GFCE-RELATED"/>
    <property type="match status" value="1"/>
</dbReference>
<evidence type="ECO:0000313" key="5">
    <source>
        <dbReference type="Proteomes" id="UP000316781"/>
    </source>
</evidence>
<dbReference type="PANTHER" id="PTHR33619">
    <property type="entry name" value="POLYSACCHARIDE EXPORT PROTEIN GFCE-RELATED"/>
    <property type="match status" value="1"/>
</dbReference>
<name>A0A549SN31_METSR</name>
<dbReference type="Proteomes" id="UP000316781">
    <property type="component" value="Unassembled WGS sequence"/>
</dbReference>
<dbReference type="InterPro" id="IPR003715">
    <property type="entry name" value="Poly_export_N"/>
</dbReference>
<dbReference type="PROSITE" id="PS51257">
    <property type="entry name" value="PROKAR_LIPOPROTEIN"/>
    <property type="match status" value="1"/>
</dbReference>
<evidence type="ECO:0000259" key="2">
    <source>
        <dbReference type="Pfam" id="PF02563"/>
    </source>
</evidence>
<dbReference type="InterPro" id="IPR019554">
    <property type="entry name" value="Soluble_ligand-bd"/>
</dbReference>
<dbReference type="GO" id="GO:0015159">
    <property type="term" value="F:polysaccharide transmembrane transporter activity"/>
    <property type="evidence" value="ECO:0007669"/>
    <property type="project" value="InterPro"/>
</dbReference>
<gene>
    <name evidence="4" type="ORF">FM996_14875</name>
</gene>
<sequence>MTRQSFFLLLAMALILTGCDIVPLPGPSVGNEARLANLAGTPRLQPGDKIKITVFGEDKLSGEYDIDPGGFVSLPLAGTIQAGGLTKSELELSLAKKFRGEYLRDPKVTVDIATFRPFYVLGEVEKPGEYPYKSGLNVVSAIAVAGGSTYRASQSRILIQRASGRDFQEYPLTPTIPIHPGDLVRVPERYF</sequence>
<reference evidence="4 5" key="1">
    <citation type="submission" date="2019-07" db="EMBL/GenBank/DDBJ databases">
        <title>Ln-dependent methylotrophs.</title>
        <authorList>
            <person name="Tani A."/>
        </authorList>
    </citation>
    <scope>NUCLEOTIDE SEQUENCE [LARGE SCALE GENOMIC DNA]</scope>
    <source>
        <strain evidence="4 5">SM89A</strain>
    </source>
</reference>
<evidence type="ECO:0000259" key="3">
    <source>
        <dbReference type="Pfam" id="PF10531"/>
    </source>
</evidence>
<proteinExistence type="predicted"/>
<evidence type="ECO:0000313" key="4">
    <source>
        <dbReference type="EMBL" id="TRL31036.1"/>
    </source>
</evidence>
<feature type="domain" description="Soluble ligand binding" evidence="3">
    <location>
        <begin position="118"/>
        <end position="164"/>
    </location>
</feature>
<dbReference type="Pfam" id="PF02563">
    <property type="entry name" value="Poly_export"/>
    <property type="match status" value="1"/>
</dbReference>
<organism evidence="4 5">
    <name type="scientific">Methylosinus sporium</name>
    <dbReference type="NCBI Taxonomy" id="428"/>
    <lineage>
        <taxon>Bacteria</taxon>
        <taxon>Pseudomonadati</taxon>
        <taxon>Pseudomonadota</taxon>
        <taxon>Alphaproteobacteria</taxon>
        <taxon>Hyphomicrobiales</taxon>
        <taxon>Methylocystaceae</taxon>
        <taxon>Methylosinus</taxon>
    </lineage>
</organism>
<keyword evidence="1" id="KW-0732">Signal</keyword>
<dbReference type="InterPro" id="IPR049712">
    <property type="entry name" value="Poly_export"/>
</dbReference>
<dbReference type="AlphaFoldDB" id="A0A549SN31"/>
<accession>A0A549SN31</accession>
<dbReference type="Gene3D" id="3.10.560.10">
    <property type="entry name" value="Outer membrane lipoprotein wza domain like"/>
    <property type="match status" value="1"/>
</dbReference>
<protein>
    <submittedName>
        <fullName evidence="4">Polysaccharide export protein</fullName>
    </submittedName>
</protein>
<evidence type="ECO:0000256" key="1">
    <source>
        <dbReference type="ARBA" id="ARBA00022729"/>
    </source>
</evidence>
<dbReference type="Pfam" id="PF10531">
    <property type="entry name" value="SLBB"/>
    <property type="match status" value="1"/>
</dbReference>
<feature type="domain" description="Polysaccharide export protein N-terminal" evidence="2">
    <location>
        <begin position="42"/>
        <end position="112"/>
    </location>
</feature>
<dbReference type="Gene3D" id="3.30.1950.10">
    <property type="entry name" value="wza like domain"/>
    <property type="match status" value="1"/>
</dbReference>
<dbReference type="EMBL" id="VJMF01000061">
    <property type="protein sequence ID" value="TRL31036.1"/>
    <property type="molecule type" value="Genomic_DNA"/>
</dbReference>